<dbReference type="PANTHER" id="PTHR47966:SF42">
    <property type="entry name" value="CATHEPSIN D"/>
    <property type="match status" value="1"/>
</dbReference>
<evidence type="ECO:0000256" key="4">
    <source>
        <dbReference type="ARBA" id="ARBA00011930"/>
    </source>
</evidence>
<feature type="domain" description="Peptidase A1" evidence="14">
    <location>
        <begin position="66"/>
        <end position="119"/>
    </location>
</feature>
<evidence type="ECO:0000256" key="9">
    <source>
        <dbReference type="ARBA" id="ARBA00023145"/>
    </source>
</evidence>
<keyword evidence="11" id="KW-0325">Glycoprotein</keyword>
<keyword evidence="10" id="KW-1015">Disulfide bond</keyword>
<evidence type="ECO:0000256" key="6">
    <source>
        <dbReference type="ARBA" id="ARBA00022670"/>
    </source>
</evidence>
<dbReference type="InterPro" id="IPR001969">
    <property type="entry name" value="Aspartic_peptidase_AS"/>
</dbReference>
<dbReference type="InterPro" id="IPR021109">
    <property type="entry name" value="Peptidase_aspartic_dom_sf"/>
</dbReference>
<dbReference type="EC" id="3.4.23.5" evidence="4"/>
<evidence type="ECO:0000256" key="7">
    <source>
        <dbReference type="ARBA" id="ARBA00022750"/>
    </source>
</evidence>
<evidence type="ECO:0000256" key="1">
    <source>
        <dbReference type="ARBA" id="ARBA00000585"/>
    </source>
</evidence>
<evidence type="ECO:0000313" key="16">
    <source>
        <dbReference type="Proteomes" id="UP000472266"/>
    </source>
</evidence>
<evidence type="ECO:0000259" key="14">
    <source>
        <dbReference type="PROSITE" id="PS51767"/>
    </source>
</evidence>
<evidence type="ECO:0000256" key="13">
    <source>
        <dbReference type="SAM" id="MobiDB-lite"/>
    </source>
</evidence>
<evidence type="ECO:0000256" key="11">
    <source>
        <dbReference type="ARBA" id="ARBA00023180"/>
    </source>
</evidence>
<proteinExistence type="inferred from homology"/>
<dbReference type="InterPro" id="IPR033121">
    <property type="entry name" value="PEPTIDASE_A1"/>
</dbReference>
<evidence type="ECO:0000256" key="12">
    <source>
        <dbReference type="ARBA" id="ARBA00023228"/>
    </source>
</evidence>
<dbReference type="SUPFAM" id="SSF50630">
    <property type="entry name" value="Acid proteases"/>
    <property type="match status" value="1"/>
</dbReference>
<evidence type="ECO:0000256" key="8">
    <source>
        <dbReference type="ARBA" id="ARBA00022801"/>
    </source>
</evidence>
<comment type="catalytic activity">
    <reaction evidence="1">
        <text>Specificity similar to, but narrower than, that of pepsin A. Does not cleave the 4-Gln-|-His-5 bond in B chain of insulin.</text>
        <dbReference type="EC" id="3.4.23.5"/>
    </reaction>
</comment>
<comment type="subcellular location">
    <subcellularLocation>
        <location evidence="2">Lysosome</location>
    </subcellularLocation>
</comment>
<dbReference type="Gene3D" id="2.40.70.10">
    <property type="entry name" value="Acid Proteases"/>
    <property type="match status" value="1"/>
</dbReference>
<protein>
    <recommendedName>
        <fullName evidence="5">Cathepsin D</fullName>
        <ecNumber evidence="4">3.4.23.5</ecNumber>
    </recommendedName>
</protein>
<keyword evidence="16" id="KW-1185">Reference proteome</keyword>
<organism evidence="15 16">
    <name type="scientific">Strigops habroptila</name>
    <name type="common">Kakapo</name>
    <dbReference type="NCBI Taxonomy" id="2489341"/>
    <lineage>
        <taxon>Eukaryota</taxon>
        <taxon>Metazoa</taxon>
        <taxon>Chordata</taxon>
        <taxon>Craniata</taxon>
        <taxon>Vertebrata</taxon>
        <taxon>Euteleostomi</taxon>
        <taxon>Archelosauria</taxon>
        <taxon>Archosauria</taxon>
        <taxon>Dinosauria</taxon>
        <taxon>Saurischia</taxon>
        <taxon>Theropoda</taxon>
        <taxon>Coelurosauria</taxon>
        <taxon>Aves</taxon>
        <taxon>Neognathae</taxon>
        <taxon>Neoaves</taxon>
        <taxon>Telluraves</taxon>
        <taxon>Australaves</taxon>
        <taxon>Psittaciformes</taxon>
        <taxon>Psittacidae</taxon>
        <taxon>Strigops</taxon>
    </lineage>
</organism>
<feature type="region of interest" description="Disordered" evidence="13">
    <location>
        <begin position="93"/>
        <end position="119"/>
    </location>
</feature>
<dbReference type="GeneTree" id="ENSGT00940000155733"/>
<keyword evidence="7" id="KW-0064">Aspartyl protease</keyword>
<comment type="similarity">
    <text evidence="3">Belongs to the peptidase A1 family.</text>
</comment>
<reference evidence="15 16" key="1">
    <citation type="submission" date="2019-11" db="EMBL/GenBank/DDBJ databases">
        <title>Strigops habroptila (kakapo) genome, bStrHab1, primary haplotype, v2.</title>
        <authorList>
            <person name="Jarvis E.D."/>
            <person name="Howard J."/>
            <person name="Rhie A."/>
            <person name="Phillippy A."/>
            <person name="Korlach J."/>
            <person name="Digby A."/>
            <person name="Iorns D."/>
            <person name="Eason D."/>
            <person name="Robertson B."/>
            <person name="Raemaekers T."/>
            <person name="Howe K."/>
            <person name="Lewin H."/>
            <person name="Damas J."/>
            <person name="Hastie A."/>
            <person name="Tracey A."/>
            <person name="Chow W."/>
            <person name="Fedrigo O."/>
        </authorList>
    </citation>
    <scope>NUCLEOTIDE SEQUENCE [LARGE SCALE GENOMIC DNA]</scope>
</reference>
<keyword evidence="9" id="KW-0865">Zymogen</keyword>
<accession>A0A672U314</accession>
<dbReference type="Pfam" id="PF00026">
    <property type="entry name" value="Asp"/>
    <property type="match status" value="1"/>
</dbReference>
<evidence type="ECO:0000313" key="15">
    <source>
        <dbReference type="Ensembl" id="ENSSHBP00005009241.1"/>
    </source>
</evidence>
<evidence type="ECO:0000256" key="3">
    <source>
        <dbReference type="ARBA" id="ARBA00007447"/>
    </source>
</evidence>
<dbReference type="InterPro" id="IPR001461">
    <property type="entry name" value="Aspartic_peptidase_A1"/>
</dbReference>
<keyword evidence="12" id="KW-0458">Lysosome</keyword>
<dbReference type="InParanoid" id="A0A672U314"/>
<dbReference type="GO" id="GO:0005764">
    <property type="term" value="C:lysosome"/>
    <property type="evidence" value="ECO:0007669"/>
    <property type="project" value="UniProtKB-SubCell"/>
</dbReference>
<dbReference type="GO" id="GO:0006508">
    <property type="term" value="P:proteolysis"/>
    <property type="evidence" value="ECO:0007669"/>
    <property type="project" value="UniProtKB-KW"/>
</dbReference>
<name>A0A672U314_STRHB</name>
<dbReference type="Proteomes" id="UP000472266">
    <property type="component" value="Chromosome 11"/>
</dbReference>
<dbReference type="AlphaFoldDB" id="A0A672U314"/>
<reference evidence="15" key="3">
    <citation type="submission" date="2025-09" db="UniProtKB">
        <authorList>
            <consortium name="Ensembl"/>
        </authorList>
    </citation>
    <scope>IDENTIFICATION</scope>
</reference>
<keyword evidence="6" id="KW-0645">Protease</keyword>
<dbReference type="Ensembl" id="ENSSHBT00005011128.1">
    <property type="protein sequence ID" value="ENSSHBP00005009241.1"/>
    <property type="gene ID" value="ENSSHBG00005008064.1"/>
</dbReference>
<dbReference type="GO" id="GO:0004190">
    <property type="term" value="F:aspartic-type endopeptidase activity"/>
    <property type="evidence" value="ECO:0007669"/>
    <property type="project" value="UniProtKB-KW"/>
</dbReference>
<reference evidence="15" key="2">
    <citation type="submission" date="2025-08" db="UniProtKB">
        <authorList>
            <consortium name="Ensembl"/>
        </authorList>
    </citation>
    <scope>IDENTIFICATION</scope>
</reference>
<evidence type="ECO:0000256" key="5">
    <source>
        <dbReference type="ARBA" id="ARBA00015582"/>
    </source>
</evidence>
<sequence>MLAGPCTALIRIPLTKFPSMRWVLNEVNSEIPDMNALTQLLKFKLGFSDVAECIPKILKNYMDAQYYGEIGIRTPPQKFTVVFDTGSSILWLHSSDSPPHPSGSRGRKKGGSERAAAWF</sequence>
<evidence type="ECO:0000256" key="2">
    <source>
        <dbReference type="ARBA" id="ARBA00004371"/>
    </source>
</evidence>
<keyword evidence="8" id="KW-0378">Hydrolase</keyword>
<dbReference type="PROSITE" id="PS51767">
    <property type="entry name" value="PEPTIDASE_A1"/>
    <property type="match status" value="1"/>
</dbReference>
<evidence type="ECO:0000256" key="10">
    <source>
        <dbReference type="ARBA" id="ARBA00023157"/>
    </source>
</evidence>
<dbReference type="PROSITE" id="PS00141">
    <property type="entry name" value="ASP_PROTEASE"/>
    <property type="match status" value="1"/>
</dbReference>
<dbReference type="PANTHER" id="PTHR47966">
    <property type="entry name" value="BETA-SITE APP-CLEAVING ENZYME, ISOFORM A-RELATED"/>
    <property type="match status" value="1"/>
</dbReference>